<sequence length="208" mass="23556">MHTPPHPPVTHLLYLHGFRSSPQSAKALLVAERVRLQHPGVAWCCPQLPPSPREAANLMRRLTDDWPADRMAVIGSSLGGFYARWLSLQRCCLAALLNPAPFPQRDLAKYIGEHPVWQNPDEHIFFRAEFVDELATLASDITRLVPGRPATPDRLFALISEKDEVLDWREMMTFCAGGSIHRLPEGDHAISDFDRHIDRLLRFLRLAG</sequence>
<dbReference type="GO" id="GO:0016787">
    <property type="term" value="F:hydrolase activity"/>
    <property type="evidence" value="ECO:0007669"/>
    <property type="project" value="UniProtKB-KW"/>
</dbReference>
<dbReference type="InterPro" id="IPR008886">
    <property type="entry name" value="UPF0227/Esterase_YqiA"/>
</dbReference>
<dbReference type="EMBL" id="JBHRXX010000005">
    <property type="protein sequence ID" value="MFC3684337.1"/>
    <property type="molecule type" value="Genomic_DNA"/>
</dbReference>
<dbReference type="Gene3D" id="3.40.50.1820">
    <property type="entry name" value="alpha/beta hydrolase"/>
    <property type="match status" value="1"/>
</dbReference>
<dbReference type="PANTHER" id="PTHR35602">
    <property type="entry name" value="ESTERASE YQIA-RELATED"/>
    <property type="match status" value="1"/>
</dbReference>
<dbReference type="SUPFAM" id="SSF53474">
    <property type="entry name" value="alpha/beta-Hydrolases"/>
    <property type="match status" value="1"/>
</dbReference>
<comment type="caution">
    <text evidence="1">The sequence shown here is derived from an EMBL/GenBank/DDBJ whole genome shotgun (WGS) entry which is preliminary data.</text>
</comment>
<organism evidence="1 2">
    <name type="scientific">Hydrogenophaga luteola</name>
    <dbReference type="NCBI Taxonomy" id="1591122"/>
    <lineage>
        <taxon>Bacteria</taxon>
        <taxon>Pseudomonadati</taxon>
        <taxon>Pseudomonadota</taxon>
        <taxon>Betaproteobacteria</taxon>
        <taxon>Burkholderiales</taxon>
        <taxon>Comamonadaceae</taxon>
        <taxon>Hydrogenophaga</taxon>
    </lineage>
</organism>
<evidence type="ECO:0000313" key="1">
    <source>
        <dbReference type="EMBL" id="MFC3684337.1"/>
    </source>
</evidence>
<dbReference type="InterPro" id="IPR029058">
    <property type="entry name" value="AB_hydrolase_fold"/>
</dbReference>
<protein>
    <submittedName>
        <fullName evidence="1">YqiA/YcfP family alpha/beta fold hydrolase</fullName>
    </submittedName>
</protein>
<dbReference type="RefSeq" id="WP_382174158.1">
    <property type="nucleotide sequence ID" value="NZ_JBHRXX010000005.1"/>
</dbReference>
<dbReference type="Proteomes" id="UP001595729">
    <property type="component" value="Unassembled WGS sequence"/>
</dbReference>
<name>A0ABV7W5K4_9BURK</name>
<keyword evidence="1" id="KW-0378">Hydrolase</keyword>
<dbReference type="Pfam" id="PF05728">
    <property type="entry name" value="UPF0227"/>
    <property type="match status" value="1"/>
</dbReference>
<evidence type="ECO:0000313" key="2">
    <source>
        <dbReference type="Proteomes" id="UP001595729"/>
    </source>
</evidence>
<accession>A0ABV7W5K4</accession>
<proteinExistence type="predicted"/>
<gene>
    <name evidence="1" type="ORF">ACFOPI_12095</name>
</gene>
<dbReference type="PANTHER" id="PTHR35602:SF3">
    <property type="entry name" value="ESTERASE YQIA"/>
    <property type="match status" value="1"/>
</dbReference>
<keyword evidence="2" id="KW-1185">Reference proteome</keyword>
<reference evidence="2" key="1">
    <citation type="journal article" date="2019" name="Int. J. Syst. Evol. Microbiol.">
        <title>The Global Catalogue of Microorganisms (GCM) 10K type strain sequencing project: providing services to taxonomists for standard genome sequencing and annotation.</title>
        <authorList>
            <consortium name="The Broad Institute Genomics Platform"/>
            <consortium name="The Broad Institute Genome Sequencing Center for Infectious Disease"/>
            <person name="Wu L."/>
            <person name="Ma J."/>
        </authorList>
    </citation>
    <scope>NUCLEOTIDE SEQUENCE [LARGE SCALE GENOMIC DNA]</scope>
    <source>
        <strain evidence="2">KCTC 42501</strain>
    </source>
</reference>